<reference evidence="3" key="1">
    <citation type="journal article" date="2010" name="Stand. Genomic Sci.">
        <title>Complete genome sequence of Thermocrinis albus type strain (HI 11/12T).</title>
        <authorList>
            <person name="Wirth R."/>
            <person name="Sikorski J."/>
            <person name="Brambilla E."/>
            <person name="Misra M."/>
            <person name="Lapidus A."/>
            <person name="Copeland A."/>
            <person name="Nolan M."/>
            <person name="Lucas S."/>
            <person name="Chen F."/>
            <person name="Tice H."/>
            <person name="Cheng J.F."/>
            <person name="Han C."/>
            <person name="Detter J.C."/>
            <person name="Tapia R."/>
            <person name="Bruce D."/>
            <person name="Goodwin L."/>
            <person name="Pitluck S."/>
            <person name="Pati A."/>
            <person name="Anderson I."/>
            <person name="Ivanova N."/>
            <person name="Mavromatis K."/>
            <person name="Mikhailova N."/>
            <person name="Chen A."/>
            <person name="Palaniappan K."/>
            <person name="Bilek Y."/>
            <person name="Hader T."/>
            <person name="Land M."/>
            <person name="Hauser L."/>
            <person name="Chang Y.J."/>
            <person name="Jeffries C.D."/>
            <person name="Tindall B.J."/>
            <person name="Rohde M."/>
            <person name="Goker M."/>
            <person name="Bristow J."/>
            <person name="Eisen J.A."/>
            <person name="Markowitz V."/>
            <person name="Hugenholtz P."/>
            <person name="Kyrpides N.C."/>
            <person name="Klenk H.P."/>
        </authorList>
    </citation>
    <scope>NUCLEOTIDE SEQUENCE [LARGE SCALE GENOMIC DNA]</scope>
    <source>
        <strain evidence="3">DSM 14484 / JCM 11386 / HI 11/12</strain>
    </source>
</reference>
<feature type="transmembrane region" description="Helical" evidence="1">
    <location>
        <begin position="94"/>
        <end position="114"/>
    </location>
</feature>
<keyword evidence="1" id="KW-0472">Membrane</keyword>
<dbReference type="AlphaFoldDB" id="D3SMP6"/>
<keyword evidence="3" id="KW-1185">Reference proteome</keyword>
<proteinExistence type="predicted"/>
<feature type="transmembrane region" description="Helical" evidence="1">
    <location>
        <begin position="35"/>
        <end position="53"/>
    </location>
</feature>
<protein>
    <submittedName>
        <fullName evidence="2">Uncharacterized protein</fullName>
    </submittedName>
</protein>
<feature type="transmembrane region" description="Helical" evidence="1">
    <location>
        <begin position="7"/>
        <end position="29"/>
    </location>
</feature>
<name>D3SMP6_THEAH</name>
<dbReference type="STRING" id="638303.Thal_1397"/>
<dbReference type="KEGG" id="tal:Thal_1397"/>
<feature type="transmembrane region" description="Helical" evidence="1">
    <location>
        <begin position="280"/>
        <end position="304"/>
    </location>
</feature>
<dbReference type="RefSeq" id="WP_012992432.1">
    <property type="nucleotide sequence ID" value="NC_013894.1"/>
</dbReference>
<keyword evidence="1" id="KW-0812">Transmembrane</keyword>
<dbReference type="Proteomes" id="UP000002043">
    <property type="component" value="Chromosome"/>
</dbReference>
<organism evidence="2 3">
    <name type="scientific">Thermocrinis albus (strain DSM 14484 / JCM 11386 / HI 11/12)</name>
    <dbReference type="NCBI Taxonomy" id="638303"/>
    <lineage>
        <taxon>Bacteria</taxon>
        <taxon>Pseudomonadati</taxon>
        <taxon>Aquificota</taxon>
        <taxon>Aquificia</taxon>
        <taxon>Aquificales</taxon>
        <taxon>Aquificaceae</taxon>
        <taxon>Thermocrinis</taxon>
    </lineage>
</organism>
<sequence>MKKRGGVIIAVTFMILVYSVFFMLFVKDFGESEKILFTVIYWLLMAWVFWLSLGKHNEDGLEQLRKVHDFINTDKTDANKPIFVMRIELRGASLLLFTFILMSLFAIGGTLVLIREVVSGNVQSDMELYIIIVIIIFLLLGYIKILSDINTRKVEVYKNKIVSYPFFPPFKKVEIDLTKEFKYKYIRTGAGYKRLFPDEYFVIQQNGKRIKLNNLLTCWSEFLDFLDKMYGNPYLGPDRLVPSYPPGFKDSGVIKPGEVKSDAQLRAEAEEYEKIKLNRIVALSTSTLIFLKLLLLILVLLVWFRR</sequence>
<evidence type="ECO:0000313" key="2">
    <source>
        <dbReference type="EMBL" id="ADC90026.1"/>
    </source>
</evidence>
<accession>D3SMP6</accession>
<evidence type="ECO:0000313" key="3">
    <source>
        <dbReference type="Proteomes" id="UP000002043"/>
    </source>
</evidence>
<gene>
    <name evidence="2" type="ordered locus">Thal_1397</name>
</gene>
<dbReference type="HOGENOM" id="CLU_908916_0_0_0"/>
<feature type="transmembrane region" description="Helical" evidence="1">
    <location>
        <begin position="126"/>
        <end position="143"/>
    </location>
</feature>
<dbReference type="EMBL" id="CP001931">
    <property type="protein sequence ID" value="ADC90026.1"/>
    <property type="molecule type" value="Genomic_DNA"/>
</dbReference>
<keyword evidence="1" id="KW-1133">Transmembrane helix</keyword>
<evidence type="ECO:0000256" key="1">
    <source>
        <dbReference type="SAM" id="Phobius"/>
    </source>
</evidence>